<dbReference type="InterPro" id="IPR016159">
    <property type="entry name" value="Cullin_repeat-like_dom_sf"/>
</dbReference>
<dbReference type="Pfam" id="PF00888">
    <property type="entry name" value="Cullin"/>
    <property type="match status" value="1"/>
</dbReference>
<dbReference type="FunFam" id="1.10.10.10:FF:000014">
    <property type="entry name" value="Cullin 1"/>
    <property type="match status" value="1"/>
</dbReference>
<dbReference type="InterPro" id="IPR036390">
    <property type="entry name" value="WH_DNA-bd_sf"/>
</dbReference>
<dbReference type="InterPro" id="IPR036388">
    <property type="entry name" value="WH-like_DNA-bd_sf"/>
</dbReference>
<sequence>MGTQVTSAFNVSNGQLPGSTFFDSDLEWNELKAALKSILVKEHSNLSYEKLYRKAYNIAMNRRGELVFKGHKELLVDYAKTAIMPKLLTAQDLLNDLAGIWNEYSTAVGMMRDILLYLDRASASPHITIYQQGFTVFREEVVDRPPINERMKDALLDMITREREKEIIDWITFKSIVRMFLAIGDRVYYEKNFEGPFLRLTRQFCRRLANTFMAENSCIDYIMKVNECFAEENNRAQRYLDQESQNKLNKVLLSEFVTEKNIVAIIRMENSGLVFMIENNLLEELQQLYNFVQQLENGTRVIETIFSEYIQLTGLAIVNGIKNGSALNPTDFVQNIIDLKTKLDKIVTESFNNNKMLKRQVPSGFEYFLNESVKMPEYVSLYIDEKLKKGSKGINEPEIEAALENAMALFKLLQEKDLFEKYYTQHLAKRLLLNRSASEETEKLMISKLKSECGCQFTSKLEGMFQDIQISNSLNAEYKAKVKMYENIELCVSVLKGINWPFNITKQCPLPGDVGEALQAFQAFYISKHEGRKLTLNPCLGNADVNATFYNKENGSGQASTTHGTPKIKEVLKILNVSTYHMIVLMCFNHTKALTFQQLFEKTEIPESELRKCIQALAMGKQSQRILCRVGTTKEIENGDVFTVNDDFASKFTRIKVQAVTGRSETDAEATATRNKVNDDRKYEVEAAIVRVLKTRKQITHSDLFQEVSKQLKSRFGLEASLLKSRIESLIDREYLERDEDNNNVYKYLA</sequence>
<dbReference type="PROSITE" id="PS50069">
    <property type="entry name" value="CULLIN_2"/>
    <property type="match status" value="1"/>
</dbReference>
<dbReference type="Gene3D" id="3.30.230.130">
    <property type="entry name" value="Cullin, Chain C, Domain 2"/>
    <property type="match status" value="1"/>
</dbReference>
<dbReference type="SUPFAM" id="SSF74788">
    <property type="entry name" value="Cullin repeat-like"/>
    <property type="match status" value="1"/>
</dbReference>
<dbReference type="Pfam" id="PF10557">
    <property type="entry name" value="Cullin_Nedd8"/>
    <property type="match status" value="1"/>
</dbReference>
<evidence type="ECO:0000256" key="3">
    <source>
        <dbReference type="ARBA" id="ARBA00022786"/>
    </source>
</evidence>
<evidence type="ECO:0000256" key="1">
    <source>
        <dbReference type="ARBA" id="ARBA00006019"/>
    </source>
</evidence>
<dbReference type="InterPro" id="IPR019559">
    <property type="entry name" value="Cullin_neddylation_domain"/>
</dbReference>
<accession>A0AAD4R9D2</accession>
<dbReference type="InterPro" id="IPR016157">
    <property type="entry name" value="Cullin_CS"/>
</dbReference>
<dbReference type="FunFam" id="1.20.1310.10:FF:000001">
    <property type="entry name" value="Cullin 3"/>
    <property type="match status" value="1"/>
</dbReference>
<evidence type="ECO:0000256" key="2">
    <source>
        <dbReference type="ARBA" id="ARBA00022499"/>
    </source>
</evidence>
<name>A0AAD4R9D2_9BILA</name>
<protein>
    <submittedName>
        <fullName evidence="8">Cullin family domain-containing protein</fullName>
    </submittedName>
</protein>
<evidence type="ECO:0000259" key="7">
    <source>
        <dbReference type="PROSITE" id="PS50069"/>
    </source>
</evidence>
<evidence type="ECO:0000313" key="9">
    <source>
        <dbReference type="Proteomes" id="UP001201812"/>
    </source>
</evidence>
<organism evidence="8 9">
    <name type="scientific">Ditylenchus destructor</name>
    <dbReference type="NCBI Taxonomy" id="166010"/>
    <lineage>
        <taxon>Eukaryota</taxon>
        <taxon>Metazoa</taxon>
        <taxon>Ecdysozoa</taxon>
        <taxon>Nematoda</taxon>
        <taxon>Chromadorea</taxon>
        <taxon>Rhabditida</taxon>
        <taxon>Tylenchina</taxon>
        <taxon>Tylenchomorpha</taxon>
        <taxon>Sphaerularioidea</taxon>
        <taxon>Anguinidae</taxon>
        <taxon>Anguininae</taxon>
        <taxon>Ditylenchus</taxon>
    </lineage>
</organism>
<dbReference type="Gene3D" id="1.20.1310.10">
    <property type="entry name" value="Cullin Repeats"/>
    <property type="match status" value="4"/>
</dbReference>
<gene>
    <name evidence="8" type="ORF">DdX_06157</name>
</gene>
<dbReference type="PROSITE" id="PS01256">
    <property type="entry name" value="CULLIN_1"/>
    <property type="match status" value="1"/>
</dbReference>
<evidence type="ECO:0000256" key="5">
    <source>
        <dbReference type="PROSITE-ProRule" id="PRU00330"/>
    </source>
</evidence>
<dbReference type="InterPro" id="IPR045093">
    <property type="entry name" value="Cullin"/>
</dbReference>
<dbReference type="GO" id="GO:0031625">
    <property type="term" value="F:ubiquitin protein ligase binding"/>
    <property type="evidence" value="ECO:0007669"/>
    <property type="project" value="InterPro"/>
</dbReference>
<keyword evidence="3" id="KW-0833">Ubl conjugation pathway</keyword>
<keyword evidence="2" id="KW-1017">Isopeptide bond</keyword>
<dbReference type="EMBL" id="JAKKPZ010000007">
    <property type="protein sequence ID" value="KAI1719038.1"/>
    <property type="molecule type" value="Genomic_DNA"/>
</dbReference>
<evidence type="ECO:0000256" key="6">
    <source>
        <dbReference type="RuleBase" id="RU003829"/>
    </source>
</evidence>
<evidence type="ECO:0000256" key="4">
    <source>
        <dbReference type="ARBA" id="ARBA00022843"/>
    </source>
</evidence>
<dbReference type="FunFam" id="1.20.1310.10:FF:000002">
    <property type="entry name" value="cullin-3 isoform X1"/>
    <property type="match status" value="1"/>
</dbReference>
<dbReference type="InterPro" id="IPR001373">
    <property type="entry name" value="Cullin_N"/>
</dbReference>
<dbReference type="PANTHER" id="PTHR11932">
    <property type="entry name" value="CULLIN"/>
    <property type="match status" value="1"/>
</dbReference>
<dbReference type="GO" id="GO:0031461">
    <property type="term" value="C:cullin-RING ubiquitin ligase complex"/>
    <property type="evidence" value="ECO:0007669"/>
    <property type="project" value="InterPro"/>
</dbReference>
<dbReference type="SMART" id="SM00182">
    <property type="entry name" value="CULLIN"/>
    <property type="match status" value="1"/>
</dbReference>
<dbReference type="InterPro" id="IPR059120">
    <property type="entry name" value="Cullin-like_AB"/>
</dbReference>
<dbReference type="SMART" id="SM00884">
    <property type="entry name" value="Cullin_Nedd8"/>
    <property type="match status" value="1"/>
</dbReference>
<dbReference type="Gene3D" id="1.10.10.10">
    <property type="entry name" value="Winged helix-like DNA-binding domain superfamily/Winged helix DNA-binding domain"/>
    <property type="match status" value="1"/>
</dbReference>
<dbReference type="InterPro" id="IPR036317">
    <property type="entry name" value="Cullin_homology_sf"/>
</dbReference>
<reference evidence="8" key="1">
    <citation type="submission" date="2022-01" db="EMBL/GenBank/DDBJ databases">
        <title>Genome Sequence Resource for Two Populations of Ditylenchus destructor, the Migratory Endoparasitic Phytonematode.</title>
        <authorList>
            <person name="Zhang H."/>
            <person name="Lin R."/>
            <person name="Xie B."/>
        </authorList>
    </citation>
    <scope>NUCLEOTIDE SEQUENCE</scope>
    <source>
        <strain evidence="8">BazhouSP</strain>
    </source>
</reference>
<dbReference type="InterPro" id="IPR016158">
    <property type="entry name" value="Cullin_homology"/>
</dbReference>
<proteinExistence type="inferred from homology"/>
<dbReference type="SUPFAM" id="SSF46785">
    <property type="entry name" value="Winged helix' DNA-binding domain"/>
    <property type="match status" value="1"/>
</dbReference>
<dbReference type="GO" id="GO:0006511">
    <property type="term" value="P:ubiquitin-dependent protein catabolic process"/>
    <property type="evidence" value="ECO:0007669"/>
    <property type="project" value="InterPro"/>
</dbReference>
<keyword evidence="9" id="KW-1185">Reference proteome</keyword>
<dbReference type="Pfam" id="PF26557">
    <property type="entry name" value="Cullin_AB"/>
    <property type="match status" value="1"/>
</dbReference>
<comment type="similarity">
    <text evidence="1 5 6">Belongs to the cullin family.</text>
</comment>
<comment type="caution">
    <text evidence="8">The sequence shown here is derived from an EMBL/GenBank/DDBJ whole genome shotgun (WGS) entry which is preliminary data.</text>
</comment>
<feature type="domain" description="Cullin family profile" evidence="7">
    <location>
        <begin position="374"/>
        <end position="618"/>
    </location>
</feature>
<keyword evidence="4" id="KW-0832">Ubl conjugation</keyword>
<dbReference type="SUPFAM" id="SSF75632">
    <property type="entry name" value="Cullin homology domain"/>
    <property type="match status" value="1"/>
</dbReference>
<dbReference type="AlphaFoldDB" id="A0AAD4R9D2"/>
<dbReference type="Proteomes" id="UP001201812">
    <property type="component" value="Unassembled WGS sequence"/>
</dbReference>
<evidence type="ECO:0000313" key="8">
    <source>
        <dbReference type="EMBL" id="KAI1719038.1"/>
    </source>
</evidence>